<proteinExistence type="predicted"/>
<feature type="transmembrane region" description="Helical" evidence="1">
    <location>
        <begin position="14"/>
        <end position="31"/>
    </location>
</feature>
<accession>A0A0C2W5N4</accession>
<keyword evidence="3" id="KW-1185">Reference proteome</keyword>
<organism evidence="2 3">
    <name type="scientific">Amanita muscaria (strain Koide BX008)</name>
    <dbReference type="NCBI Taxonomy" id="946122"/>
    <lineage>
        <taxon>Eukaryota</taxon>
        <taxon>Fungi</taxon>
        <taxon>Dikarya</taxon>
        <taxon>Basidiomycota</taxon>
        <taxon>Agaricomycotina</taxon>
        <taxon>Agaricomycetes</taxon>
        <taxon>Agaricomycetidae</taxon>
        <taxon>Agaricales</taxon>
        <taxon>Pluteineae</taxon>
        <taxon>Amanitaceae</taxon>
        <taxon>Amanita</taxon>
    </lineage>
</organism>
<evidence type="ECO:0000313" key="3">
    <source>
        <dbReference type="Proteomes" id="UP000054549"/>
    </source>
</evidence>
<evidence type="ECO:0000256" key="1">
    <source>
        <dbReference type="SAM" id="Phobius"/>
    </source>
</evidence>
<keyword evidence="1" id="KW-0472">Membrane</keyword>
<keyword evidence="1" id="KW-1133">Transmembrane helix</keyword>
<keyword evidence="1" id="KW-0812">Transmembrane</keyword>
<dbReference type="EMBL" id="KN818421">
    <property type="protein sequence ID" value="KIL56437.1"/>
    <property type="molecule type" value="Genomic_DNA"/>
</dbReference>
<gene>
    <name evidence="2" type="ORF">M378DRAFT_172699</name>
</gene>
<protein>
    <submittedName>
        <fullName evidence="2">Uncharacterized protein</fullName>
    </submittedName>
</protein>
<dbReference type="AlphaFoldDB" id="A0A0C2W5N4"/>
<sequence length="110" mass="12496">MACKVSRRENVKKAFIAVFADGVGTLQYVMFYRLKAIGVEIWIIAYIDIMVWCMSTNLKYDMTGLETGSDANGFCASPWFHDMIRRAKHFRSGNQRNCGASMVAPMVKTR</sequence>
<dbReference type="InParanoid" id="A0A0C2W5N4"/>
<dbReference type="Proteomes" id="UP000054549">
    <property type="component" value="Unassembled WGS sequence"/>
</dbReference>
<dbReference type="HOGENOM" id="CLU_2170415_0_0_1"/>
<name>A0A0C2W5N4_AMAMK</name>
<feature type="transmembrane region" description="Helical" evidence="1">
    <location>
        <begin position="37"/>
        <end position="55"/>
    </location>
</feature>
<reference evidence="2 3" key="1">
    <citation type="submission" date="2014-04" db="EMBL/GenBank/DDBJ databases">
        <title>Evolutionary Origins and Diversification of the Mycorrhizal Mutualists.</title>
        <authorList>
            <consortium name="DOE Joint Genome Institute"/>
            <consortium name="Mycorrhizal Genomics Consortium"/>
            <person name="Kohler A."/>
            <person name="Kuo A."/>
            <person name="Nagy L.G."/>
            <person name="Floudas D."/>
            <person name="Copeland A."/>
            <person name="Barry K.W."/>
            <person name="Cichocki N."/>
            <person name="Veneault-Fourrey C."/>
            <person name="LaButti K."/>
            <person name="Lindquist E.A."/>
            <person name="Lipzen A."/>
            <person name="Lundell T."/>
            <person name="Morin E."/>
            <person name="Murat C."/>
            <person name="Riley R."/>
            <person name="Ohm R."/>
            <person name="Sun H."/>
            <person name="Tunlid A."/>
            <person name="Henrissat B."/>
            <person name="Grigoriev I.V."/>
            <person name="Hibbett D.S."/>
            <person name="Martin F."/>
        </authorList>
    </citation>
    <scope>NUCLEOTIDE SEQUENCE [LARGE SCALE GENOMIC DNA]</scope>
    <source>
        <strain evidence="2 3">Koide BX008</strain>
    </source>
</reference>
<evidence type="ECO:0000313" key="2">
    <source>
        <dbReference type="EMBL" id="KIL56437.1"/>
    </source>
</evidence>